<proteinExistence type="predicted"/>
<comment type="caution">
    <text evidence="1">The sequence shown here is derived from an EMBL/GenBank/DDBJ whole genome shotgun (WGS) entry which is preliminary data.</text>
</comment>
<evidence type="ECO:0000313" key="1">
    <source>
        <dbReference type="EMBL" id="GFO38448.1"/>
    </source>
</evidence>
<keyword evidence="2" id="KW-1185">Reference proteome</keyword>
<gene>
    <name evidence="1" type="ORF">PoB_006495300</name>
</gene>
<organism evidence="1 2">
    <name type="scientific">Plakobranchus ocellatus</name>
    <dbReference type="NCBI Taxonomy" id="259542"/>
    <lineage>
        <taxon>Eukaryota</taxon>
        <taxon>Metazoa</taxon>
        <taxon>Spiralia</taxon>
        <taxon>Lophotrochozoa</taxon>
        <taxon>Mollusca</taxon>
        <taxon>Gastropoda</taxon>
        <taxon>Heterobranchia</taxon>
        <taxon>Euthyneura</taxon>
        <taxon>Panpulmonata</taxon>
        <taxon>Sacoglossa</taxon>
        <taxon>Placobranchoidea</taxon>
        <taxon>Plakobranchidae</taxon>
        <taxon>Plakobranchus</taxon>
    </lineage>
</organism>
<evidence type="ECO:0000313" key="2">
    <source>
        <dbReference type="Proteomes" id="UP000735302"/>
    </source>
</evidence>
<dbReference type="Proteomes" id="UP000735302">
    <property type="component" value="Unassembled WGS sequence"/>
</dbReference>
<dbReference type="AlphaFoldDB" id="A0AAV4D2T5"/>
<reference evidence="1 2" key="1">
    <citation type="journal article" date="2021" name="Elife">
        <title>Chloroplast acquisition without the gene transfer in kleptoplastic sea slugs, Plakobranchus ocellatus.</title>
        <authorList>
            <person name="Maeda T."/>
            <person name="Takahashi S."/>
            <person name="Yoshida T."/>
            <person name="Shimamura S."/>
            <person name="Takaki Y."/>
            <person name="Nagai Y."/>
            <person name="Toyoda A."/>
            <person name="Suzuki Y."/>
            <person name="Arimoto A."/>
            <person name="Ishii H."/>
            <person name="Satoh N."/>
            <person name="Nishiyama T."/>
            <person name="Hasebe M."/>
            <person name="Maruyama T."/>
            <person name="Minagawa J."/>
            <person name="Obokata J."/>
            <person name="Shigenobu S."/>
        </authorList>
    </citation>
    <scope>NUCLEOTIDE SEQUENCE [LARGE SCALE GENOMIC DNA]</scope>
</reference>
<name>A0AAV4D2T5_9GAST</name>
<accession>A0AAV4D2T5</accession>
<dbReference type="EMBL" id="BLXT01007311">
    <property type="protein sequence ID" value="GFO38448.1"/>
    <property type="molecule type" value="Genomic_DNA"/>
</dbReference>
<sequence length="182" mass="21346">MYPARSVAAPQTIFPSTRFHSICSISTQVCICEEWTHEERLEREHPCRSLEIDEQIHLYFTDAVTLLSQTEVTKVTPDLVKDYLERKENKEDVHCNLFDRWIRRWEEKNIVRCPGCQIQHPSQAQHSCCKLVEHEFLQELDTYAAPGEMGEVVKELENLIMTPLLIRVLGKTTFDAFYTQEF</sequence>
<protein>
    <submittedName>
        <fullName evidence="1">Uncharacterized protein</fullName>
    </submittedName>
</protein>